<dbReference type="Proteomes" id="UP000472265">
    <property type="component" value="Chromosome 23"/>
</dbReference>
<evidence type="ECO:0000313" key="2">
    <source>
        <dbReference type="Proteomes" id="UP000472265"/>
    </source>
</evidence>
<reference evidence="1" key="1">
    <citation type="submission" date="2021-04" db="EMBL/GenBank/DDBJ databases">
        <authorList>
            <consortium name="Wellcome Sanger Institute Data Sharing"/>
        </authorList>
    </citation>
    <scope>NUCLEOTIDE SEQUENCE [LARGE SCALE GENOMIC DNA]</scope>
</reference>
<organism evidence="1 2">
    <name type="scientific">Sparus aurata</name>
    <name type="common">Gilthead sea bream</name>
    <dbReference type="NCBI Taxonomy" id="8175"/>
    <lineage>
        <taxon>Eukaryota</taxon>
        <taxon>Metazoa</taxon>
        <taxon>Chordata</taxon>
        <taxon>Craniata</taxon>
        <taxon>Vertebrata</taxon>
        <taxon>Euteleostomi</taxon>
        <taxon>Actinopterygii</taxon>
        <taxon>Neopterygii</taxon>
        <taxon>Teleostei</taxon>
        <taxon>Neoteleostei</taxon>
        <taxon>Acanthomorphata</taxon>
        <taxon>Eupercaria</taxon>
        <taxon>Spariformes</taxon>
        <taxon>Sparidae</taxon>
        <taxon>Sparus</taxon>
    </lineage>
</organism>
<name>A0A671U1T6_SPAAU</name>
<keyword evidence="2" id="KW-1185">Reference proteome</keyword>
<dbReference type="Ensembl" id="ENSSAUT00010007335.1">
    <property type="protein sequence ID" value="ENSSAUP00010006822.1"/>
    <property type="gene ID" value="ENSSAUG00010003433.1"/>
</dbReference>
<evidence type="ECO:0000313" key="1">
    <source>
        <dbReference type="Ensembl" id="ENSSAUP00010006822.1"/>
    </source>
</evidence>
<dbReference type="InParanoid" id="A0A671U1T6"/>
<dbReference type="PANTHER" id="PTHR31025:SF30">
    <property type="entry name" value="SI:DKEY-15H8.17"/>
    <property type="match status" value="1"/>
</dbReference>
<sequence length="480" mass="54334">MFDMFIFQIMNHQDIKEAVLLFLPGLSVETLTSLMEGFEELSVETREDLALVQEKDLEQYLRPIQCQKTAECSENTLSSPSPTLPDQQWFTNFRVRWYKTPAAVQKALADQTRPSPGDRREMVKVVVDQMLENDPNPTRAMCQCIARSIVRDYPKTFADVGKKGDIIGDGCHSLLQQIKTRVEYKNIKNTLARQRRERRPRTGVADGAREVARGPVDQYGCVRWCPAERPPGETEATLLEMKSQLCKMYTEEGMGGEERADPLMEKTFIIQRQYLNSVPAPAIAEIKEEWPFLFSQRGLYSHFGLLTDVSILNKLQEALNNKGSTVICFCQEHSRRPGIQDVLNNYEPETSDKAACVLMLLMAYFREPKNAIMLENDVSLTLPSTPCLIVQGDLMKPSTWMLSIEGQVVMGPHDGFIDGIAAVFASCYNFNLQYPEDGSCTLECFLGINPEIGSKSKKRGGINQRVSTLQRKLVDFEWSV</sequence>
<dbReference type="OMA" id="MAYFREP"/>
<proteinExistence type="predicted"/>
<gene>
    <name evidence="1" type="primary">si:dkey-15h8.17</name>
</gene>
<dbReference type="AlphaFoldDB" id="A0A671U1T6"/>
<accession>A0A671U1T6</accession>
<reference evidence="1" key="2">
    <citation type="submission" date="2025-08" db="UniProtKB">
        <authorList>
            <consortium name="Ensembl"/>
        </authorList>
    </citation>
    <scope>IDENTIFICATION</scope>
</reference>
<dbReference type="PANTHER" id="PTHR31025">
    <property type="entry name" value="SI:CH211-196P9.1-RELATED"/>
    <property type="match status" value="1"/>
</dbReference>
<protein>
    <submittedName>
        <fullName evidence="1">Si:dkey-15h8.17</fullName>
    </submittedName>
</protein>
<reference evidence="1" key="3">
    <citation type="submission" date="2025-09" db="UniProtKB">
        <authorList>
            <consortium name="Ensembl"/>
        </authorList>
    </citation>
    <scope>IDENTIFICATION</scope>
</reference>
<dbReference type="GeneTree" id="ENSGT00940000163828"/>